<name>A0A0D2XP36_FUSOF</name>
<dbReference type="AlphaFoldDB" id="A0A0D2XP36"/>
<evidence type="ECO:0000256" key="1">
    <source>
        <dbReference type="SAM" id="MobiDB-lite"/>
    </source>
</evidence>
<evidence type="ECO:0000313" key="2">
    <source>
        <dbReference type="EnsemblFungi" id="FOXG_05722P0"/>
    </source>
</evidence>
<feature type="region of interest" description="Disordered" evidence="1">
    <location>
        <begin position="30"/>
        <end position="63"/>
    </location>
</feature>
<proteinExistence type="predicted"/>
<dbReference type="EnsemblFungi" id="FOXG_05722T0">
    <property type="protein sequence ID" value="FOXG_05722P0"/>
    <property type="gene ID" value="FOXG_05722"/>
</dbReference>
<reference evidence="2" key="2">
    <citation type="submission" date="2025-08" db="UniProtKB">
        <authorList>
            <consortium name="EnsemblFungi"/>
        </authorList>
    </citation>
    <scope>IDENTIFICATION</scope>
    <source>
        <strain evidence="2">4287 / CBS 123668 / FGSC 9935 / NRRL 34936</strain>
    </source>
</reference>
<organism evidence="2 3">
    <name type="scientific">Fusarium oxysporum (strain Fo5176)</name>
    <name type="common">Fusarium vascular wilt</name>
    <dbReference type="NCBI Taxonomy" id="660025"/>
    <lineage>
        <taxon>Eukaryota</taxon>
        <taxon>Fungi</taxon>
        <taxon>Dikarya</taxon>
        <taxon>Ascomycota</taxon>
        <taxon>Pezizomycotina</taxon>
        <taxon>Sordariomycetes</taxon>
        <taxon>Hypocreomycetidae</taxon>
        <taxon>Hypocreales</taxon>
        <taxon>Nectriaceae</taxon>
        <taxon>Fusarium</taxon>
        <taxon>Fusarium oxysporum species complex</taxon>
    </lineage>
</organism>
<sequence length="160" mass="17909">MPETYLRNLDRSLNELTDAIRTHRFHQADPISASNPWTHDRRPVTQCQSQPEYPARRGAPDSLVEDSTVEAFIRRLREAVGQETNHATPIPPRDHGEERSATLLAPATQMEGFAPSENMLSSGVELFEHGLTLLNTSYEEPTVDDVEALNLAVNDSPHLQ</sequence>
<evidence type="ECO:0000313" key="3">
    <source>
        <dbReference type="Proteomes" id="UP000002489"/>
    </source>
</evidence>
<accession>A0A0D2XP36</accession>
<dbReference type="Proteomes" id="UP000002489">
    <property type="component" value="Unassembled WGS sequence"/>
</dbReference>
<protein>
    <submittedName>
        <fullName evidence="2">Uncharacterized protein</fullName>
    </submittedName>
</protein>
<reference evidence="3" key="1">
    <citation type="journal article" date="2012" name="Mol. Plant Microbe Interact.">
        <title>A highly conserved effector in Fusarium oxysporum is required for full virulence on Arabidopsis.</title>
        <authorList>
            <person name="Thatcher L.F."/>
            <person name="Gardiner D.M."/>
            <person name="Kazan K."/>
            <person name="Manners J."/>
        </authorList>
    </citation>
    <scope>NUCLEOTIDE SEQUENCE [LARGE SCALE GENOMIC DNA]</scope>
    <source>
        <strain evidence="3">Fo5176</strain>
    </source>
</reference>